<comment type="subunit">
    <text evidence="8">Interacts with NIP7.</text>
</comment>
<dbReference type="FunFam" id="3.40.50.150:FF:000004">
    <property type="entry name" value="AdoMet-dependent rRNA methyltransferase SPB1"/>
    <property type="match status" value="1"/>
</dbReference>
<feature type="compositionally biased region" description="Basic and acidic residues" evidence="9">
    <location>
        <begin position="331"/>
        <end position="349"/>
    </location>
</feature>
<gene>
    <name evidence="8" type="primary">FTSJ3</name>
    <name evidence="13" type="synonym">ftsj3</name>
</gene>
<feature type="domain" description="Ribosomal RNA methyltransferase SPB1-like C-terminal" evidence="11">
    <location>
        <begin position="451"/>
        <end position="663"/>
    </location>
</feature>
<name>A0A8C3AVS5_CYCLU</name>
<feature type="binding site" evidence="8">
    <location>
        <position position="58"/>
    </location>
    <ligand>
        <name>S-adenosyl-L-methionine</name>
        <dbReference type="ChEBI" id="CHEBI:59789"/>
    </ligand>
</feature>
<dbReference type="GO" id="GO:0000466">
    <property type="term" value="P:maturation of 5.8S rRNA from tricistronic rRNA transcript (SSU-rRNA, 5.8S rRNA, LSU-rRNA)"/>
    <property type="evidence" value="ECO:0007669"/>
    <property type="project" value="TreeGrafter"/>
</dbReference>
<dbReference type="SUPFAM" id="SSF53335">
    <property type="entry name" value="S-adenosyl-L-methionine-dependent methyltransferases"/>
    <property type="match status" value="1"/>
</dbReference>
<evidence type="ECO:0000256" key="3">
    <source>
        <dbReference type="ARBA" id="ARBA00022552"/>
    </source>
</evidence>
<evidence type="ECO:0000256" key="9">
    <source>
        <dbReference type="SAM" id="MobiDB-lite"/>
    </source>
</evidence>
<dbReference type="InterPro" id="IPR024576">
    <property type="entry name" value="rRNA_MeTfrase_Spb1_DUF3381"/>
</dbReference>
<comment type="subcellular location">
    <subcellularLocation>
        <location evidence="1 8">Nucleus</location>
        <location evidence="1 8">Nucleolus</location>
    </subcellularLocation>
</comment>
<evidence type="ECO:0000256" key="2">
    <source>
        <dbReference type="ARBA" id="ARBA00022517"/>
    </source>
</evidence>
<keyword evidence="8" id="KW-0175">Coiled coil</keyword>
<dbReference type="Proteomes" id="UP000694565">
    <property type="component" value="Unplaced"/>
</dbReference>
<keyword evidence="5 8" id="KW-0808">Transferase</keyword>
<dbReference type="InterPro" id="IPR028589">
    <property type="entry name" value="SPB1-like"/>
</dbReference>
<evidence type="ECO:0000259" key="11">
    <source>
        <dbReference type="Pfam" id="PF07780"/>
    </source>
</evidence>
<keyword evidence="3 8" id="KW-0698">rRNA processing</keyword>
<evidence type="ECO:0000256" key="7">
    <source>
        <dbReference type="ARBA" id="ARBA00023242"/>
    </source>
</evidence>
<dbReference type="GO" id="GO:0005730">
    <property type="term" value="C:nucleolus"/>
    <property type="evidence" value="ECO:0007669"/>
    <property type="project" value="UniProtKB-SubCell"/>
</dbReference>
<evidence type="ECO:0000259" key="10">
    <source>
        <dbReference type="Pfam" id="PF01728"/>
    </source>
</evidence>
<feature type="region of interest" description="Disordered" evidence="9">
    <location>
        <begin position="650"/>
        <end position="682"/>
    </location>
</feature>
<keyword evidence="14" id="KW-1185">Reference proteome</keyword>
<dbReference type="InterPro" id="IPR050082">
    <property type="entry name" value="RNA_methyltr_RlmE"/>
</dbReference>
<dbReference type="GO" id="GO:0016435">
    <property type="term" value="F:rRNA (guanine) methyltransferase activity"/>
    <property type="evidence" value="ECO:0007669"/>
    <property type="project" value="TreeGrafter"/>
</dbReference>
<keyword evidence="6 8" id="KW-0949">S-adenosyl-L-methionine</keyword>
<comment type="catalytic activity">
    <reaction evidence="8">
        <text>a ribonucleotide in rRNA + S-adenosyl-L-methionine = a 2'-O-methylribonucleotide in rRNA + S-adenosyl-L-homocysteine + H(+)</text>
        <dbReference type="Rhea" id="RHEA:48628"/>
        <dbReference type="Rhea" id="RHEA-COMP:12164"/>
        <dbReference type="Rhea" id="RHEA-COMP:12165"/>
        <dbReference type="ChEBI" id="CHEBI:15378"/>
        <dbReference type="ChEBI" id="CHEBI:57856"/>
        <dbReference type="ChEBI" id="CHEBI:59789"/>
        <dbReference type="ChEBI" id="CHEBI:90675"/>
        <dbReference type="ChEBI" id="CHEBI:90676"/>
    </reaction>
</comment>
<dbReference type="InterPro" id="IPR002877">
    <property type="entry name" value="RNA_MeTrfase_FtsJ_dom"/>
</dbReference>
<keyword evidence="7 8" id="KW-0539">Nucleus</keyword>
<organism evidence="13 14">
    <name type="scientific">Cyclopterus lumpus</name>
    <name type="common">Lumpsucker</name>
    <dbReference type="NCBI Taxonomy" id="8103"/>
    <lineage>
        <taxon>Eukaryota</taxon>
        <taxon>Metazoa</taxon>
        <taxon>Chordata</taxon>
        <taxon>Craniata</taxon>
        <taxon>Vertebrata</taxon>
        <taxon>Euteleostomi</taxon>
        <taxon>Actinopterygii</taxon>
        <taxon>Neopterygii</taxon>
        <taxon>Teleostei</taxon>
        <taxon>Neoteleostei</taxon>
        <taxon>Acanthomorphata</taxon>
        <taxon>Eupercaria</taxon>
        <taxon>Perciformes</taxon>
        <taxon>Cottioidei</taxon>
        <taxon>Cottales</taxon>
        <taxon>Cyclopteridae</taxon>
        <taxon>Cyclopterus</taxon>
    </lineage>
</organism>
<dbReference type="GO" id="GO:0008650">
    <property type="term" value="F:rRNA (uridine-2'-O-)-methyltransferase activity"/>
    <property type="evidence" value="ECO:0007669"/>
    <property type="project" value="TreeGrafter"/>
</dbReference>
<dbReference type="InterPro" id="IPR015507">
    <property type="entry name" value="rRNA-MeTfrase_E"/>
</dbReference>
<dbReference type="Pfam" id="PF01728">
    <property type="entry name" value="FtsJ"/>
    <property type="match status" value="1"/>
</dbReference>
<feature type="binding site" evidence="8">
    <location>
        <position position="117"/>
    </location>
    <ligand>
        <name>S-adenosyl-L-methionine</name>
        <dbReference type="ChEBI" id="CHEBI:59789"/>
    </ligand>
</feature>
<feature type="binding site" evidence="8">
    <location>
        <position position="92"/>
    </location>
    <ligand>
        <name>S-adenosyl-L-methionine</name>
        <dbReference type="ChEBI" id="CHEBI:59789"/>
    </ligand>
</feature>
<dbReference type="Pfam" id="PF07780">
    <property type="entry name" value="Spb1_C"/>
    <property type="match status" value="1"/>
</dbReference>
<feature type="compositionally biased region" description="Basic and acidic residues" evidence="9">
    <location>
        <begin position="650"/>
        <end position="666"/>
    </location>
</feature>
<dbReference type="PANTHER" id="PTHR10920">
    <property type="entry name" value="RIBOSOMAL RNA METHYLTRANSFERASE"/>
    <property type="match status" value="1"/>
</dbReference>
<dbReference type="PANTHER" id="PTHR10920:SF13">
    <property type="entry name" value="PRE-RRNA 2'-O-RIBOSE RNA METHYLTRANSFERASE FTSJ3"/>
    <property type="match status" value="1"/>
</dbReference>
<evidence type="ECO:0000256" key="1">
    <source>
        <dbReference type="ARBA" id="ARBA00004604"/>
    </source>
</evidence>
<dbReference type="Pfam" id="PF11861">
    <property type="entry name" value="DUF3381"/>
    <property type="match status" value="1"/>
</dbReference>
<sequence>MGKKLKVGKARKDKFYHLAKETGYRSRSSFKLIQLNRKFQFLQKARALVDLCAAPGGWLQVATKFMPVSSLIIGVDLVPIRPIPNVVALQEDITSDKCRQAIRKELQTWKVDVVLNDGAPNVGANWQHDAFTQAHLTLMAMKLAAEFLTKGGTFVTKVFRSKDYQPLLWIFQQFFKKVQATKPQASRNESAEIFVVCQGFLAPDKIDSRFFDPKHAFKEVEVQAKTVKELIPVKKPKASATLFFTVTSFLKAENAVDFLDKASEITFDNTDLEFHPATSIEIRECCRDIKVLGRKELRLLLTWRATLRRFLAKKLKGEAKPLDPEINLSSDEEKGGFEDEPDKKKKKEGEEEEEDEEKEMEKKLAELKAEEVSELKRKKKKLLKERRKQRERVELKMDLPGVSIADSHDSSMFSLSAIKKKQALADLAKGDMRAAENLAEDDDYFHLSEDDEADKISLASDLDDDDLEEVELRQQELEMKAPKKKILDAEGMALGCLIATSKKRARDLLDGSFHRFAISEQQWEVPEWFLDDERKHRKKPVPVTKEMVEEYKQKWKEIDARPIKRVAEAKARKKRRMLKKMDQAKKKAEAVVDTVDISEREKMSQLKSIYKKAGLGKEKREVTYLVSKKGAGKKVRRPAGVKGAFKVVDGRMKKDMRGMQRKEQKSKGGKGRGQLTVQLAVH</sequence>
<keyword evidence="2 8" id="KW-0690">Ribosome biogenesis</keyword>
<keyword evidence="4 8" id="KW-0489">Methyltransferase</keyword>
<feature type="domain" description="Ribosomal RNA methyltransferase FtsJ" evidence="10">
    <location>
        <begin position="24"/>
        <end position="200"/>
    </location>
</feature>
<feature type="region of interest" description="Disordered" evidence="9">
    <location>
        <begin position="322"/>
        <end position="362"/>
    </location>
</feature>
<dbReference type="HAMAP" id="MF_03163">
    <property type="entry name" value="RNA_methyltr_E_SPB1"/>
    <property type="match status" value="1"/>
</dbReference>
<feature type="coiled-coil region" evidence="8">
    <location>
        <begin position="567"/>
        <end position="601"/>
    </location>
</feature>
<dbReference type="AlphaFoldDB" id="A0A8C3AVS5"/>
<dbReference type="HAMAP" id="MF_01547">
    <property type="entry name" value="RNA_methyltr_E"/>
    <property type="match status" value="1"/>
</dbReference>
<dbReference type="GO" id="GO:0030688">
    <property type="term" value="C:preribosome, small subunit precursor"/>
    <property type="evidence" value="ECO:0007669"/>
    <property type="project" value="UniProtKB-UniRule"/>
</dbReference>
<feature type="binding site" evidence="8">
    <location>
        <position position="76"/>
    </location>
    <ligand>
        <name>S-adenosyl-L-methionine</name>
        <dbReference type="ChEBI" id="CHEBI:59789"/>
    </ligand>
</feature>
<evidence type="ECO:0000256" key="5">
    <source>
        <dbReference type="ARBA" id="ARBA00022679"/>
    </source>
</evidence>
<evidence type="ECO:0000313" key="14">
    <source>
        <dbReference type="Proteomes" id="UP000694565"/>
    </source>
</evidence>
<protein>
    <recommendedName>
        <fullName evidence="8">pre-rRNA processing protein FTSJ3</fullName>
        <ecNumber evidence="8">2.1.1.-</ecNumber>
    </recommendedName>
    <alternativeName>
        <fullName evidence="8">2'-O-ribose RNA methyltransferase SPB1 homolog</fullName>
    </alternativeName>
    <alternativeName>
        <fullName evidence="8">Protein ftsJ homolog 3</fullName>
    </alternativeName>
    <alternativeName>
        <fullName evidence="8">Putative rRNA methyltransferase 3</fullName>
    </alternativeName>
</protein>
<evidence type="ECO:0000256" key="8">
    <source>
        <dbReference type="HAMAP-Rule" id="MF_03163"/>
    </source>
</evidence>
<dbReference type="InterPro" id="IPR012920">
    <property type="entry name" value="rRNA_MeTfrase_SPB1-like_C"/>
</dbReference>
<dbReference type="InterPro" id="IPR029063">
    <property type="entry name" value="SAM-dependent_MTases_sf"/>
</dbReference>
<dbReference type="GO" id="GO:0030687">
    <property type="term" value="C:preribosome, large subunit precursor"/>
    <property type="evidence" value="ECO:0007669"/>
    <property type="project" value="TreeGrafter"/>
</dbReference>
<feature type="active site" description="Proton acceptor" evidence="8">
    <location>
        <position position="157"/>
    </location>
</feature>
<feature type="binding site" evidence="8">
    <location>
        <position position="56"/>
    </location>
    <ligand>
        <name>S-adenosyl-L-methionine</name>
        <dbReference type="ChEBI" id="CHEBI:59789"/>
    </ligand>
</feature>
<comment type="similarity">
    <text evidence="8">Belongs to the class I-like SAM-binding methyltransferase superfamily. RNA methyltransferase RlmE family. SPB1 subfamily.</text>
</comment>
<evidence type="ECO:0000256" key="4">
    <source>
        <dbReference type="ARBA" id="ARBA00022603"/>
    </source>
</evidence>
<evidence type="ECO:0000313" key="13">
    <source>
        <dbReference type="Ensembl" id="ENSCLMP00005048961.1"/>
    </source>
</evidence>
<reference evidence="13" key="1">
    <citation type="submission" date="2025-08" db="UniProtKB">
        <authorList>
            <consortium name="Ensembl"/>
        </authorList>
    </citation>
    <scope>IDENTIFICATION</scope>
</reference>
<evidence type="ECO:0000256" key="6">
    <source>
        <dbReference type="ARBA" id="ARBA00022691"/>
    </source>
</evidence>
<accession>A0A8C3AVS5</accession>
<dbReference type="GO" id="GO:0000463">
    <property type="term" value="P:maturation of LSU-rRNA from tricistronic rRNA transcript (SSU-rRNA, 5.8S rRNA, LSU-rRNA)"/>
    <property type="evidence" value="ECO:0007669"/>
    <property type="project" value="TreeGrafter"/>
</dbReference>
<proteinExistence type="inferred from homology"/>
<dbReference type="Gene3D" id="3.40.50.150">
    <property type="entry name" value="Vaccinia Virus protein VP39"/>
    <property type="match status" value="1"/>
</dbReference>
<dbReference type="GeneTree" id="ENSGT00550000075004"/>
<evidence type="ECO:0000259" key="12">
    <source>
        <dbReference type="Pfam" id="PF11861"/>
    </source>
</evidence>
<comment type="function">
    <text evidence="8">Probable methyltransferase involved in the processing of the 34S pre-rRNA to 18S rRNA and in 40S ribosomal subunit formation.</text>
</comment>
<feature type="domain" description="DUF3381" evidence="12">
    <location>
        <begin position="245"/>
        <end position="392"/>
    </location>
</feature>
<reference evidence="13" key="2">
    <citation type="submission" date="2025-09" db="UniProtKB">
        <authorList>
            <consortium name="Ensembl"/>
        </authorList>
    </citation>
    <scope>IDENTIFICATION</scope>
</reference>
<dbReference type="Ensembl" id="ENSCLMT00005050611.1">
    <property type="protein sequence ID" value="ENSCLMP00005048961.1"/>
    <property type="gene ID" value="ENSCLMG00005022345.1"/>
</dbReference>
<dbReference type="EC" id="2.1.1.-" evidence="8"/>